<keyword evidence="5 12" id="KW-0999">Mitochondrion inner membrane</keyword>
<evidence type="ECO:0000256" key="7">
    <source>
        <dbReference type="ARBA" id="ARBA00022989"/>
    </source>
</evidence>
<evidence type="ECO:0000256" key="5">
    <source>
        <dbReference type="ARBA" id="ARBA00022792"/>
    </source>
</evidence>
<feature type="domain" description="RRM" evidence="14">
    <location>
        <begin position="198"/>
        <end position="290"/>
    </location>
</feature>
<keyword evidence="7" id="KW-1133">Transmembrane helix</keyword>
<dbReference type="GeneID" id="25321521"/>
<gene>
    <name evidence="15" type="ORF">T310_9589</name>
</gene>
<evidence type="ECO:0000256" key="2">
    <source>
        <dbReference type="ARBA" id="ARBA00010320"/>
    </source>
</evidence>
<keyword evidence="11 12" id="KW-0694">RNA-binding</keyword>
<keyword evidence="12" id="KW-0507">mRNA processing</keyword>
<evidence type="ECO:0000256" key="12">
    <source>
        <dbReference type="RuleBase" id="RU367108"/>
    </source>
</evidence>
<evidence type="ECO:0000256" key="3">
    <source>
        <dbReference type="ARBA" id="ARBA00020222"/>
    </source>
</evidence>
<evidence type="ECO:0000256" key="8">
    <source>
        <dbReference type="ARBA" id="ARBA00023128"/>
    </source>
</evidence>
<protein>
    <recommendedName>
        <fullName evidence="3 12">Mitochondrial escape protein 2</fullName>
    </recommendedName>
</protein>
<comment type="function">
    <text evidence="10 12">Plays a role in maintaining the mitochondrial genome and in controlling the mtDNA escape. Involved in the regulation of mtDNA nucleotide structure and number. May have a dispensable role in early maturation of pre-rRNA.</text>
</comment>
<keyword evidence="9" id="KW-0472">Membrane</keyword>
<evidence type="ECO:0000256" key="11">
    <source>
        <dbReference type="PROSITE-ProRule" id="PRU00176"/>
    </source>
</evidence>
<comment type="similarity">
    <text evidence="2 12">Belongs to the YME2 family.</text>
</comment>
<dbReference type="InterPro" id="IPR000504">
    <property type="entry name" value="RRM_dom"/>
</dbReference>
<dbReference type="InterPro" id="IPR035979">
    <property type="entry name" value="RBD_domain_sf"/>
</dbReference>
<keyword evidence="16" id="KW-1185">Reference proteome</keyword>
<evidence type="ECO:0000256" key="1">
    <source>
        <dbReference type="ARBA" id="ARBA00004434"/>
    </source>
</evidence>
<dbReference type="RefSeq" id="XP_013323381.1">
    <property type="nucleotide sequence ID" value="XM_013467927.1"/>
</dbReference>
<dbReference type="GO" id="GO:0006397">
    <property type="term" value="P:mRNA processing"/>
    <property type="evidence" value="ECO:0007669"/>
    <property type="project" value="UniProtKB-UniRule"/>
</dbReference>
<evidence type="ECO:0000256" key="9">
    <source>
        <dbReference type="ARBA" id="ARBA00023136"/>
    </source>
</evidence>
<keyword evidence="13" id="KW-0175">Coiled coil</keyword>
<dbReference type="PANTHER" id="PTHR32198:SF2">
    <property type="entry name" value="MITOCHONDRIAL ESCAPE PROTEIN 2"/>
    <property type="match status" value="1"/>
</dbReference>
<dbReference type="GO" id="GO:0005743">
    <property type="term" value="C:mitochondrial inner membrane"/>
    <property type="evidence" value="ECO:0007669"/>
    <property type="project" value="UniProtKB-SubCell"/>
</dbReference>
<dbReference type="STRING" id="1408163.A0A0F4YF40"/>
<dbReference type="InterPro" id="IPR039627">
    <property type="entry name" value="Yme2_C"/>
</dbReference>
<evidence type="ECO:0000313" key="15">
    <source>
        <dbReference type="EMBL" id="KKA16769.1"/>
    </source>
</evidence>
<dbReference type="OrthoDB" id="10267654at2759"/>
<dbReference type="SUPFAM" id="SSF54928">
    <property type="entry name" value="RNA-binding domain, RBD"/>
    <property type="match status" value="1"/>
</dbReference>
<organism evidence="15 16">
    <name type="scientific">Rasamsonia emersonii (strain ATCC 16479 / CBS 393.64 / IMI 116815)</name>
    <dbReference type="NCBI Taxonomy" id="1408163"/>
    <lineage>
        <taxon>Eukaryota</taxon>
        <taxon>Fungi</taxon>
        <taxon>Dikarya</taxon>
        <taxon>Ascomycota</taxon>
        <taxon>Pezizomycotina</taxon>
        <taxon>Eurotiomycetes</taxon>
        <taxon>Eurotiomycetidae</taxon>
        <taxon>Eurotiales</taxon>
        <taxon>Trichocomaceae</taxon>
        <taxon>Rasamsonia</taxon>
    </lineage>
</organism>
<evidence type="ECO:0000256" key="10">
    <source>
        <dbReference type="ARBA" id="ARBA00025276"/>
    </source>
</evidence>
<keyword evidence="4" id="KW-0812">Transmembrane</keyword>
<sequence>MMRAALPIWVPDPVCSLSRLRTRHMLLRPPIACGPYAQRTQLLSAAGVRYSTNRPYEEGRIKVERNEGMLFINNIAPLRLQWFFRLSPVSEGQFVDRVLRQFNQPSYAAADHWAIARRAMPPDWNIEIKAVVPRLKEGGLFVKYSRPPDKTDEEIEEAVKIHLMDKPIRPWFNPFDQVGVGRVVGNPWIEDLHRFPSPKLKVEFCPTSPETTATELTQEALYTIFRKYGKLRDIERQQPGSPVTPKFAYVEFSRVKFAVLARSCVHGLTVIEKDGGGKHGTVLKITYERKIKGSWIREWLFNHPRIVIPTLAALIAGITVIIFDPIRTAFIKLRIKYLLNTEEKGFWEWIRKQVRRANILSSGHQKSQSNILAAIWDNRKNDVAQLQSWLMESAGTFIVVQGPHGSEKRELVIQSLKRHRYKVIIDCKPIQEARGDSAMISAAATQVGYRPVFSWMNSISSFIDLASQGIIGTKAGFSDTLDAQLGKIWANTGNALKQIALEERGKDDRDSQLSEEEYLEAHPERRPVVVIDNFLYRASEKTLVYDKLAQWAAALTTENIAHVIFLTTDPSYPKSLSKALPNQVFRTISLGDCSLEVGKKFLLSYLERNGGDDGSKPGLSQGLEDLESCVATLGGRLPDLEFMARRIKAGESPQSAVNRIIEQSAAEILKFFVLEVDPDTRHWTREQAWYLIKELANSEDAVVPYNQILLSGLFKERGEAVIEALEQAELVAVVSVNGRPSAIKPARPVYHAAFRRLTGDKVLRSRLDLAVLALLIGNENKKISKYEDELQLLGRLHKQPSQLTSRVQWVLRKIEHAQAKVERYEMESASLDRVLQSER</sequence>
<dbReference type="Proteomes" id="UP000053958">
    <property type="component" value="Unassembled WGS sequence"/>
</dbReference>
<comment type="caution">
    <text evidence="15">The sequence shown here is derived from an EMBL/GenBank/DDBJ whole genome shotgun (WGS) entry which is preliminary data.</text>
</comment>
<evidence type="ECO:0000259" key="14">
    <source>
        <dbReference type="PROSITE" id="PS50102"/>
    </source>
</evidence>
<name>A0A0F4YF40_RASE3</name>
<proteinExistence type="inferred from homology"/>
<dbReference type="Gene3D" id="3.30.70.330">
    <property type="match status" value="1"/>
</dbReference>
<evidence type="ECO:0000313" key="16">
    <source>
        <dbReference type="Proteomes" id="UP000053958"/>
    </source>
</evidence>
<evidence type="ECO:0000256" key="4">
    <source>
        <dbReference type="ARBA" id="ARBA00022692"/>
    </source>
</evidence>
<keyword evidence="6" id="KW-0809">Transit peptide</keyword>
<dbReference type="InterPro" id="IPR018850">
    <property type="entry name" value="Mt_escape_2_C"/>
</dbReference>
<evidence type="ECO:0000256" key="6">
    <source>
        <dbReference type="ARBA" id="ARBA00022946"/>
    </source>
</evidence>
<evidence type="ECO:0000256" key="13">
    <source>
        <dbReference type="SAM" id="Coils"/>
    </source>
</evidence>
<dbReference type="PANTHER" id="PTHR32198">
    <property type="entry name" value="MITOCHONDRIAL ESCAPE PROTEIN 2"/>
    <property type="match status" value="1"/>
</dbReference>
<dbReference type="GO" id="GO:0003723">
    <property type="term" value="F:RNA binding"/>
    <property type="evidence" value="ECO:0007669"/>
    <property type="project" value="UniProtKB-UniRule"/>
</dbReference>
<accession>A0A0F4YF40</accession>
<dbReference type="AlphaFoldDB" id="A0A0F4YF40"/>
<dbReference type="InterPro" id="IPR012677">
    <property type="entry name" value="Nucleotide-bd_a/b_plait_sf"/>
</dbReference>
<keyword evidence="8 12" id="KW-0496">Mitochondrion</keyword>
<reference evidence="15 16" key="1">
    <citation type="submission" date="2015-04" db="EMBL/GenBank/DDBJ databases">
        <authorList>
            <person name="Heijne W.H."/>
            <person name="Fedorova N.D."/>
            <person name="Nierman W.C."/>
            <person name="Vollebregt A.W."/>
            <person name="Zhao Z."/>
            <person name="Wu L."/>
            <person name="Kumar M."/>
            <person name="Stam H."/>
            <person name="van den Berg M.A."/>
            <person name="Pel H.J."/>
        </authorList>
    </citation>
    <scope>NUCLEOTIDE SEQUENCE [LARGE SCALE GENOMIC DNA]</scope>
    <source>
        <strain evidence="15 16">CBS 393.64</strain>
    </source>
</reference>
<dbReference type="EMBL" id="LASV01000734">
    <property type="protein sequence ID" value="KKA16769.1"/>
    <property type="molecule type" value="Genomic_DNA"/>
</dbReference>
<comment type="subcellular location">
    <subcellularLocation>
        <location evidence="1 12">Mitochondrion inner membrane</location>
        <topology evidence="1 12">Single-pass membrane protein</topology>
    </subcellularLocation>
</comment>
<dbReference type="PROSITE" id="PS50102">
    <property type="entry name" value="RRM"/>
    <property type="match status" value="1"/>
</dbReference>
<dbReference type="Pfam" id="PF10443">
    <property type="entry name" value="RNA12"/>
    <property type="match status" value="1"/>
</dbReference>
<feature type="coiled-coil region" evidence="13">
    <location>
        <begin position="807"/>
        <end position="834"/>
    </location>
</feature>